<name>A0A3B1DSS6_9ZZZZ</name>
<keyword evidence="4" id="KW-0547">Nucleotide-binding</keyword>
<dbReference type="GO" id="GO:0005829">
    <property type="term" value="C:cytosol"/>
    <property type="evidence" value="ECO:0007669"/>
    <property type="project" value="TreeGrafter"/>
</dbReference>
<evidence type="ECO:0000256" key="2">
    <source>
        <dbReference type="ARBA" id="ARBA00012961"/>
    </source>
</evidence>
<gene>
    <name evidence="8" type="ORF">MNBD_NITROSPIRAE01-2003</name>
</gene>
<protein>
    <recommendedName>
        <fullName evidence="2">guanylate kinase</fullName>
        <ecNumber evidence="2">2.7.4.8</ecNumber>
    </recommendedName>
</protein>
<dbReference type="PROSITE" id="PS50052">
    <property type="entry name" value="GUANYLATE_KINASE_2"/>
    <property type="match status" value="1"/>
</dbReference>
<dbReference type="HAMAP" id="MF_00328">
    <property type="entry name" value="Guanylate_kinase"/>
    <property type="match status" value="1"/>
</dbReference>
<dbReference type="PANTHER" id="PTHR23117">
    <property type="entry name" value="GUANYLATE KINASE-RELATED"/>
    <property type="match status" value="1"/>
</dbReference>
<dbReference type="GO" id="GO:0005524">
    <property type="term" value="F:ATP binding"/>
    <property type="evidence" value="ECO:0007669"/>
    <property type="project" value="UniProtKB-KW"/>
</dbReference>
<dbReference type="InterPro" id="IPR008145">
    <property type="entry name" value="GK/Ca_channel_bsu"/>
</dbReference>
<dbReference type="InterPro" id="IPR027417">
    <property type="entry name" value="P-loop_NTPase"/>
</dbReference>
<dbReference type="AlphaFoldDB" id="A0A3B1DSS6"/>
<dbReference type="Pfam" id="PF00625">
    <property type="entry name" value="Guanylate_kin"/>
    <property type="match status" value="1"/>
</dbReference>
<dbReference type="PROSITE" id="PS00856">
    <property type="entry name" value="GUANYLATE_KINASE_1"/>
    <property type="match status" value="1"/>
</dbReference>
<evidence type="ECO:0000256" key="3">
    <source>
        <dbReference type="ARBA" id="ARBA00022679"/>
    </source>
</evidence>
<keyword evidence="6" id="KW-0067">ATP-binding</keyword>
<sequence length="205" mass="23326">MIKKGLSFVVSAPSGAGKTSLCRAVLSEMSTLQFSISHTTRPARSGEVNGQDYFFVDKNTFKTGITTGEFLEWAEVHGNYYGTSKKQLATWRDQGIDVLLDIDTQGAMQLQAASSECIYIYILPPSFDILRQRLENRGSDAPEEIARRLKKAGDEIKCYDRYQYLIINEDLEKAQKNLQAIIFAERSRLKSNTRDWVKERFISHL</sequence>
<proteinExistence type="inferred from homology"/>
<dbReference type="EC" id="2.7.4.8" evidence="2"/>
<keyword evidence="3 8" id="KW-0808">Transferase</keyword>
<dbReference type="Gene3D" id="3.40.50.300">
    <property type="entry name" value="P-loop containing nucleotide triphosphate hydrolases"/>
    <property type="match status" value="1"/>
</dbReference>
<dbReference type="InterPro" id="IPR017665">
    <property type="entry name" value="Guanylate_kinase"/>
</dbReference>
<dbReference type="GO" id="GO:0004385">
    <property type="term" value="F:GMP kinase activity"/>
    <property type="evidence" value="ECO:0007669"/>
    <property type="project" value="UniProtKB-EC"/>
</dbReference>
<evidence type="ECO:0000259" key="7">
    <source>
        <dbReference type="PROSITE" id="PS50052"/>
    </source>
</evidence>
<evidence type="ECO:0000256" key="5">
    <source>
        <dbReference type="ARBA" id="ARBA00022777"/>
    </source>
</evidence>
<accession>A0A3B1DSS6</accession>
<organism evidence="8">
    <name type="scientific">hydrothermal vent metagenome</name>
    <dbReference type="NCBI Taxonomy" id="652676"/>
    <lineage>
        <taxon>unclassified sequences</taxon>
        <taxon>metagenomes</taxon>
        <taxon>ecological metagenomes</taxon>
    </lineage>
</organism>
<dbReference type="SUPFAM" id="SSF52540">
    <property type="entry name" value="P-loop containing nucleoside triphosphate hydrolases"/>
    <property type="match status" value="1"/>
</dbReference>
<dbReference type="FunFam" id="3.30.63.10:FF:000002">
    <property type="entry name" value="Guanylate kinase 1"/>
    <property type="match status" value="1"/>
</dbReference>
<evidence type="ECO:0000256" key="1">
    <source>
        <dbReference type="ARBA" id="ARBA00005790"/>
    </source>
</evidence>
<evidence type="ECO:0000313" key="8">
    <source>
        <dbReference type="EMBL" id="VAX31687.1"/>
    </source>
</evidence>
<keyword evidence="5 8" id="KW-0418">Kinase</keyword>
<dbReference type="InterPro" id="IPR020590">
    <property type="entry name" value="Guanylate_kinase_CS"/>
</dbReference>
<dbReference type="EMBL" id="UOGF01000077">
    <property type="protein sequence ID" value="VAX31687.1"/>
    <property type="molecule type" value="Genomic_DNA"/>
</dbReference>
<evidence type="ECO:0000256" key="6">
    <source>
        <dbReference type="ARBA" id="ARBA00022840"/>
    </source>
</evidence>
<dbReference type="CDD" id="cd00071">
    <property type="entry name" value="GMPK"/>
    <property type="match status" value="1"/>
</dbReference>
<dbReference type="Gene3D" id="3.30.63.10">
    <property type="entry name" value="Guanylate Kinase phosphate binding domain"/>
    <property type="match status" value="1"/>
</dbReference>
<dbReference type="NCBIfam" id="TIGR03263">
    <property type="entry name" value="guanyl_kin"/>
    <property type="match status" value="1"/>
</dbReference>
<reference evidence="8" key="1">
    <citation type="submission" date="2018-06" db="EMBL/GenBank/DDBJ databases">
        <authorList>
            <person name="Zhirakovskaya E."/>
        </authorList>
    </citation>
    <scope>NUCLEOTIDE SEQUENCE</scope>
</reference>
<dbReference type="PANTHER" id="PTHR23117:SF13">
    <property type="entry name" value="GUANYLATE KINASE"/>
    <property type="match status" value="1"/>
</dbReference>
<comment type="similarity">
    <text evidence="1">Belongs to the guanylate kinase family.</text>
</comment>
<feature type="domain" description="Guanylate kinase-like" evidence="7">
    <location>
        <begin position="5"/>
        <end position="183"/>
    </location>
</feature>
<dbReference type="SMART" id="SM00072">
    <property type="entry name" value="GuKc"/>
    <property type="match status" value="1"/>
</dbReference>
<dbReference type="InterPro" id="IPR008144">
    <property type="entry name" value="Guanylate_kin-like_dom"/>
</dbReference>
<evidence type="ECO:0000256" key="4">
    <source>
        <dbReference type="ARBA" id="ARBA00022741"/>
    </source>
</evidence>